<evidence type="ECO:0000313" key="3">
    <source>
        <dbReference type="Proteomes" id="UP001175000"/>
    </source>
</evidence>
<feature type="compositionally biased region" description="Low complexity" evidence="1">
    <location>
        <begin position="115"/>
        <end position="128"/>
    </location>
</feature>
<gene>
    <name evidence="2" type="ORF">B0T14DRAFT_563124</name>
</gene>
<feature type="compositionally biased region" description="Polar residues" evidence="1">
    <location>
        <begin position="138"/>
        <end position="159"/>
    </location>
</feature>
<evidence type="ECO:0000256" key="1">
    <source>
        <dbReference type="SAM" id="MobiDB-lite"/>
    </source>
</evidence>
<accession>A0AA40C7R3</accession>
<dbReference type="Proteomes" id="UP001175000">
    <property type="component" value="Unassembled WGS sequence"/>
</dbReference>
<sequence length="159" mass="17041">MSVCMNVKMLCSSLQDMVGLRRRKDVKGQLQISQPFNFKKETAILPGLTEDEITVLREKAAASCLGVADELHSRSPSPDYAHPRQPPPIPTRHSSRNSAAALLSAATEDTLFLGSSSQPVSPSSSKRSGTPMDLDLGTPSSPLTPRGSPKSTRSTRLLA</sequence>
<organism evidence="2 3">
    <name type="scientific">Immersiella caudata</name>
    <dbReference type="NCBI Taxonomy" id="314043"/>
    <lineage>
        <taxon>Eukaryota</taxon>
        <taxon>Fungi</taxon>
        <taxon>Dikarya</taxon>
        <taxon>Ascomycota</taxon>
        <taxon>Pezizomycotina</taxon>
        <taxon>Sordariomycetes</taxon>
        <taxon>Sordariomycetidae</taxon>
        <taxon>Sordariales</taxon>
        <taxon>Lasiosphaeriaceae</taxon>
        <taxon>Immersiella</taxon>
    </lineage>
</organism>
<comment type="caution">
    <text evidence="2">The sequence shown here is derived from an EMBL/GenBank/DDBJ whole genome shotgun (WGS) entry which is preliminary data.</text>
</comment>
<feature type="region of interest" description="Disordered" evidence="1">
    <location>
        <begin position="69"/>
        <end position="101"/>
    </location>
</feature>
<dbReference type="EMBL" id="JAULSU010000002">
    <property type="protein sequence ID" value="KAK0627308.1"/>
    <property type="molecule type" value="Genomic_DNA"/>
</dbReference>
<feature type="region of interest" description="Disordered" evidence="1">
    <location>
        <begin position="113"/>
        <end position="159"/>
    </location>
</feature>
<evidence type="ECO:0000313" key="2">
    <source>
        <dbReference type="EMBL" id="KAK0627308.1"/>
    </source>
</evidence>
<keyword evidence="3" id="KW-1185">Reference proteome</keyword>
<reference evidence="2" key="1">
    <citation type="submission" date="2023-06" db="EMBL/GenBank/DDBJ databases">
        <title>Genome-scale phylogeny and comparative genomics of the fungal order Sordariales.</title>
        <authorList>
            <consortium name="Lawrence Berkeley National Laboratory"/>
            <person name="Hensen N."/>
            <person name="Bonometti L."/>
            <person name="Westerberg I."/>
            <person name="Brannstrom I.O."/>
            <person name="Guillou S."/>
            <person name="Cros-Aarteil S."/>
            <person name="Calhoun S."/>
            <person name="Haridas S."/>
            <person name="Kuo A."/>
            <person name="Mondo S."/>
            <person name="Pangilinan J."/>
            <person name="Riley R."/>
            <person name="Labutti K."/>
            <person name="Andreopoulos B."/>
            <person name="Lipzen A."/>
            <person name="Chen C."/>
            <person name="Yanf M."/>
            <person name="Daum C."/>
            <person name="Ng V."/>
            <person name="Clum A."/>
            <person name="Steindorff A."/>
            <person name="Ohm R."/>
            <person name="Martin F."/>
            <person name="Silar P."/>
            <person name="Natvig D."/>
            <person name="Lalanne C."/>
            <person name="Gautier V."/>
            <person name="Ament-Velasquez S.L."/>
            <person name="Kruys A."/>
            <person name="Hutchinson M.I."/>
            <person name="Powell A.J."/>
            <person name="Barry K."/>
            <person name="Miller A.N."/>
            <person name="Grigoriev I.V."/>
            <person name="Debuchy R."/>
            <person name="Gladieux P."/>
            <person name="Thoren M.H."/>
            <person name="Johannesson H."/>
        </authorList>
    </citation>
    <scope>NUCLEOTIDE SEQUENCE</scope>
    <source>
        <strain evidence="2">CBS 606.72</strain>
    </source>
</reference>
<name>A0AA40C7R3_9PEZI</name>
<protein>
    <submittedName>
        <fullName evidence="2">Uncharacterized protein</fullName>
    </submittedName>
</protein>
<proteinExistence type="predicted"/>
<dbReference type="AlphaFoldDB" id="A0AA40C7R3"/>